<evidence type="ECO:0000313" key="3">
    <source>
        <dbReference type="Proteomes" id="UP000295684"/>
    </source>
</evidence>
<dbReference type="Proteomes" id="UP000295684">
    <property type="component" value="Unassembled WGS sequence"/>
</dbReference>
<comment type="caution">
    <text evidence="2">The sequence shown here is derived from an EMBL/GenBank/DDBJ whole genome shotgun (WGS) entry which is preliminary data.</text>
</comment>
<accession>A0A4R2H600</accession>
<organism evidence="2 3">
    <name type="scientific">Pedobacter psychrotolerans</name>
    <dbReference type="NCBI Taxonomy" id="1843235"/>
    <lineage>
        <taxon>Bacteria</taxon>
        <taxon>Pseudomonadati</taxon>
        <taxon>Bacteroidota</taxon>
        <taxon>Sphingobacteriia</taxon>
        <taxon>Sphingobacteriales</taxon>
        <taxon>Sphingobacteriaceae</taxon>
        <taxon>Pedobacter</taxon>
    </lineage>
</organism>
<dbReference type="AlphaFoldDB" id="A0A4R2H600"/>
<feature type="transmembrane region" description="Helical" evidence="1">
    <location>
        <begin position="7"/>
        <end position="24"/>
    </location>
</feature>
<protein>
    <recommendedName>
        <fullName evidence="4">Lipoprotein</fullName>
    </recommendedName>
</protein>
<dbReference type="EMBL" id="SLWO01000007">
    <property type="protein sequence ID" value="TCO21460.1"/>
    <property type="molecule type" value="Genomic_DNA"/>
</dbReference>
<dbReference type="PROSITE" id="PS51257">
    <property type="entry name" value="PROKAR_LIPOPROTEIN"/>
    <property type="match status" value="1"/>
</dbReference>
<reference evidence="2 3" key="1">
    <citation type="submission" date="2019-03" db="EMBL/GenBank/DDBJ databases">
        <title>Genomic Encyclopedia of Type Strains, Phase IV (KMG-IV): sequencing the most valuable type-strain genomes for metagenomic binning, comparative biology and taxonomic classification.</title>
        <authorList>
            <person name="Goeker M."/>
        </authorList>
    </citation>
    <scope>NUCLEOTIDE SEQUENCE [LARGE SCALE GENOMIC DNA]</scope>
    <source>
        <strain evidence="2 3">DSM 103236</strain>
    </source>
</reference>
<keyword evidence="1" id="KW-0812">Transmembrane</keyword>
<name>A0A4R2H600_9SPHI</name>
<gene>
    <name evidence="2" type="ORF">EV200_10751</name>
</gene>
<evidence type="ECO:0000313" key="2">
    <source>
        <dbReference type="EMBL" id="TCO21460.1"/>
    </source>
</evidence>
<evidence type="ECO:0008006" key="4">
    <source>
        <dbReference type="Google" id="ProtNLM"/>
    </source>
</evidence>
<keyword evidence="1" id="KW-1133">Transmembrane helix</keyword>
<dbReference type="RefSeq" id="WP_229676685.1">
    <property type="nucleotide sequence ID" value="NZ_BMJO01000001.1"/>
</dbReference>
<evidence type="ECO:0000256" key="1">
    <source>
        <dbReference type="SAM" id="Phobius"/>
    </source>
</evidence>
<proteinExistence type="predicted"/>
<keyword evidence="1" id="KW-0472">Membrane</keyword>
<sequence>MRNLFKTYAASGIMVALCLTMFLGCNNETDYKVIRQEVVDLHNKVMEDGEIASKNRLMLDTLSRIGLKAFKDTQPGIDTITEQKNIAILIGKLDQVDQDMMKWMQEFEPDVEGKGNAEAVKYFEGERIKIKKLDSQYKQILNESDVYLKKFNLIPSSHSMEHDHGKH</sequence>